<dbReference type="Pfam" id="PF04945">
    <property type="entry name" value="YHS"/>
    <property type="match status" value="1"/>
</dbReference>
<feature type="domain" description="Guanylate cyclase" evidence="3">
    <location>
        <begin position="258"/>
        <end position="367"/>
    </location>
</feature>
<dbReference type="EMBL" id="JAHBOM010000005">
    <property type="protein sequence ID" value="MBU8822781.1"/>
    <property type="molecule type" value="Genomic_DNA"/>
</dbReference>
<dbReference type="PANTHER" id="PTHR43081:SF1">
    <property type="entry name" value="ADENYLATE CYCLASE, TERMINAL-DIFFERENTIATION SPECIFIC"/>
    <property type="match status" value="1"/>
</dbReference>
<dbReference type="Pfam" id="PF00211">
    <property type="entry name" value="Guanylate_cyc"/>
    <property type="match status" value="1"/>
</dbReference>
<dbReference type="InterPro" id="IPR009078">
    <property type="entry name" value="Ferritin-like_SF"/>
</dbReference>
<evidence type="ECO:0000256" key="2">
    <source>
        <dbReference type="SAM" id="MobiDB-lite"/>
    </source>
</evidence>
<dbReference type="InterPro" id="IPR007029">
    <property type="entry name" value="YHS_dom"/>
</dbReference>
<dbReference type="InterPro" id="IPR001054">
    <property type="entry name" value="A/G_cyclase"/>
</dbReference>
<comment type="caution">
    <text evidence="4">The sequence shown here is derived from an EMBL/GenBank/DDBJ whole genome shotgun (WGS) entry which is preliminary data.</text>
</comment>
<dbReference type="PROSITE" id="PS50125">
    <property type="entry name" value="GUANYLATE_CYCLASE_2"/>
    <property type="match status" value="1"/>
</dbReference>
<proteinExistence type="inferred from homology"/>
<accession>A0ABS6HJB9</accession>
<dbReference type="InterPro" id="IPR050697">
    <property type="entry name" value="Adenylyl/Guanylyl_Cyclase_3/4"/>
</dbReference>
<evidence type="ECO:0000256" key="1">
    <source>
        <dbReference type="ARBA" id="ARBA00005381"/>
    </source>
</evidence>
<dbReference type="PANTHER" id="PTHR43081">
    <property type="entry name" value="ADENYLATE CYCLASE, TERMINAL-DIFFERENTIATION SPECIFIC-RELATED"/>
    <property type="match status" value="1"/>
</dbReference>
<evidence type="ECO:0000259" key="3">
    <source>
        <dbReference type="PROSITE" id="PS50125"/>
    </source>
</evidence>
<dbReference type="RefSeq" id="WP_214394547.1">
    <property type="nucleotide sequence ID" value="NZ_JAHBOL010000020.1"/>
</dbReference>
<evidence type="ECO:0000313" key="4">
    <source>
        <dbReference type="EMBL" id="MBU8822781.1"/>
    </source>
</evidence>
<name>A0ABS6HJB9_MYCGD</name>
<reference evidence="4 5" key="1">
    <citation type="submission" date="2021-05" db="EMBL/GenBank/DDBJ databases">
        <title>Draft Genome Sequences of Clinical Respiratory Isolates of Mycobacterium goodii Recovered in Ireland.</title>
        <authorList>
            <person name="Flanagan P.R."/>
            <person name="Mok S."/>
            <person name="Roycroft E."/>
            <person name="Rogers T.R."/>
            <person name="Fitzgibbon M."/>
        </authorList>
    </citation>
    <scope>NUCLEOTIDE SEQUENCE [LARGE SCALE GENOMIC DNA]</scope>
    <source>
        <strain evidence="4 5">14IE55</strain>
    </source>
</reference>
<dbReference type="InterPro" id="IPR011017">
    <property type="entry name" value="TRASH_dom"/>
</dbReference>
<dbReference type="CDD" id="cd07302">
    <property type="entry name" value="CHD"/>
    <property type="match status" value="1"/>
</dbReference>
<sequence length="479" mass="52647">MPSNNPDPQQYIRAQRNRSDPSTTDGWTVAALAAATGENPDDLLNYAQAGLLTRTPDGEFAPDAMRRTQLIQFARSHGISRHDLAAALTIQGDLLNRFNTAEPADTATHPITRLTRETALDTDVIDELMPIMGWDSIVTDADIAAAHRIASALRLGMPREALMQLLRVFSDTADRLADSVLRTFHDYVHEHHRAQGLSGPELLDASEHIAEPLLDMVEPTVVYFHRRALERAHREDFLRHLTESDTPPTTVPGQEHLTVLFIDLASFTPLTATMGDQVAAEVLRTFALAVRTHANHHRGRIIKQIGDEFMLMFTRPGDAISFGLAINDFVNTQPQFPALHIGAHTGIVLFREGDYLGATINLAARVASAGTAGQFLITRELHTAVTEGPNARFTPLPPKRLKGIPDPVHLVEVTHTAPARAHRRTDPVCGMLLHPGDVAATTDWHGTTFDFCSHLCRNAFTAQPERFVNAAGQSNHQST</sequence>
<keyword evidence="5" id="KW-1185">Reference proteome</keyword>
<dbReference type="Proteomes" id="UP000696413">
    <property type="component" value="Unassembled WGS sequence"/>
</dbReference>
<comment type="similarity">
    <text evidence="1">Belongs to the adenylyl cyclase class-3 family.</text>
</comment>
<feature type="region of interest" description="Disordered" evidence="2">
    <location>
        <begin position="1"/>
        <end position="25"/>
    </location>
</feature>
<dbReference type="SUPFAM" id="SSF55073">
    <property type="entry name" value="Nucleotide cyclase"/>
    <property type="match status" value="1"/>
</dbReference>
<organism evidence="4 5">
    <name type="scientific">Mycolicibacterium goodii</name>
    <name type="common">Mycobacterium goodii</name>
    <dbReference type="NCBI Taxonomy" id="134601"/>
    <lineage>
        <taxon>Bacteria</taxon>
        <taxon>Bacillati</taxon>
        <taxon>Actinomycetota</taxon>
        <taxon>Actinomycetes</taxon>
        <taxon>Mycobacteriales</taxon>
        <taxon>Mycobacteriaceae</taxon>
        <taxon>Mycolicibacterium</taxon>
    </lineage>
</organism>
<dbReference type="SMART" id="SM00044">
    <property type="entry name" value="CYCc"/>
    <property type="match status" value="1"/>
</dbReference>
<gene>
    <name evidence="4" type="ORF">KL859_07810</name>
</gene>
<dbReference type="Gene3D" id="3.30.70.1230">
    <property type="entry name" value="Nucleotide cyclase"/>
    <property type="match status" value="1"/>
</dbReference>
<dbReference type="InterPro" id="IPR029787">
    <property type="entry name" value="Nucleotide_cyclase"/>
</dbReference>
<dbReference type="SMART" id="SM00746">
    <property type="entry name" value="TRASH"/>
    <property type="match status" value="1"/>
</dbReference>
<protein>
    <submittedName>
        <fullName evidence="4">YHS domain-containing protein</fullName>
    </submittedName>
</protein>
<dbReference type="SUPFAM" id="SSF47240">
    <property type="entry name" value="Ferritin-like"/>
    <property type="match status" value="1"/>
</dbReference>
<evidence type="ECO:0000313" key="5">
    <source>
        <dbReference type="Proteomes" id="UP000696413"/>
    </source>
</evidence>